<sequence length="50" mass="5498">MLWVSSACSVTSFRSVNCCLPRPRTAGLSVDNSHRLAEEEALVDHLRLLG</sequence>
<name>A0A7T8GTW2_CALRO</name>
<accession>A0A7T8GTW2</accession>
<evidence type="ECO:0000313" key="2">
    <source>
        <dbReference type="Proteomes" id="UP000595437"/>
    </source>
</evidence>
<gene>
    <name evidence="1" type="ORF">FKW44_018089</name>
</gene>
<dbReference type="EMBL" id="CP045901">
    <property type="protein sequence ID" value="QQP37713.1"/>
    <property type="molecule type" value="Genomic_DNA"/>
</dbReference>
<evidence type="ECO:0000313" key="1">
    <source>
        <dbReference type="EMBL" id="QQP37713.1"/>
    </source>
</evidence>
<protein>
    <submittedName>
        <fullName evidence="1">Uncharacterized protein</fullName>
    </submittedName>
</protein>
<reference evidence="2" key="1">
    <citation type="submission" date="2021-01" db="EMBL/GenBank/DDBJ databases">
        <title>Caligus Genome Assembly.</title>
        <authorList>
            <person name="Gallardo-Escarate C."/>
        </authorList>
    </citation>
    <scope>NUCLEOTIDE SEQUENCE [LARGE SCALE GENOMIC DNA]</scope>
</reference>
<proteinExistence type="predicted"/>
<dbReference type="Proteomes" id="UP000595437">
    <property type="component" value="Chromosome 12"/>
</dbReference>
<dbReference type="AlphaFoldDB" id="A0A7T8GTW2"/>
<organism evidence="1 2">
    <name type="scientific">Caligus rogercresseyi</name>
    <name type="common">Sea louse</name>
    <dbReference type="NCBI Taxonomy" id="217165"/>
    <lineage>
        <taxon>Eukaryota</taxon>
        <taxon>Metazoa</taxon>
        <taxon>Ecdysozoa</taxon>
        <taxon>Arthropoda</taxon>
        <taxon>Crustacea</taxon>
        <taxon>Multicrustacea</taxon>
        <taxon>Hexanauplia</taxon>
        <taxon>Copepoda</taxon>
        <taxon>Siphonostomatoida</taxon>
        <taxon>Caligidae</taxon>
        <taxon>Caligus</taxon>
    </lineage>
</organism>
<keyword evidence="2" id="KW-1185">Reference proteome</keyword>